<evidence type="ECO:0000313" key="7">
    <source>
        <dbReference type="EMBL" id="KYH24685.1"/>
    </source>
</evidence>
<organism evidence="7 8">
    <name type="scientific">Halalkalicoccus paucihalophilus</name>
    <dbReference type="NCBI Taxonomy" id="1008153"/>
    <lineage>
        <taxon>Archaea</taxon>
        <taxon>Methanobacteriati</taxon>
        <taxon>Methanobacteriota</taxon>
        <taxon>Stenosarchaea group</taxon>
        <taxon>Halobacteria</taxon>
        <taxon>Halobacteriales</taxon>
        <taxon>Halococcaceae</taxon>
        <taxon>Halalkalicoccus</taxon>
    </lineage>
</organism>
<dbReference type="GO" id="GO:0016787">
    <property type="term" value="F:hydrolase activity"/>
    <property type="evidence" value="ECO:0007669"/>
    <property type="project" value="UniProtKB-KW"/>
</dbReference>
<dbReference type="Gene3D" id="3.30.70.360">
    <property type="match status" value="1"/>
</dbReference>
<evidence type="ECO:0000256" key="5">
    <source>
        <dbReference type="ARBA" id="ARBA00022833"/>
    </source>
</evidence>
<dbReference type="GO" id="GO:0046872">
    <property type="term" value="F:metal ion binding"/>
    <property type="evidence" value="ECO:0007669"/>
    <property type="project" value="UniProtKB-KW"/>
</dbReference>
<dbReference type="InterPro" id="IPR002933">
    <property type="entry name" value="Peptidase_M20"/>
</dbReference>
<keyword evidence="4" id="KW-0378">Hydrolase</keyword>
<keyword evidence="3" id="KW-0479">Metal-binding</keyword>
<dbReference type="InterPro" id="IPR011650">
    <property type="entry name" value="Peptidase_M20_dimer"/>
</dbReference>
<accession>A0A151AAM0</accession>
<dbReference type="EMBL" id="LTAZ01000012">
    <property type="protein sequence ID" value="KYH24685.1"/>
    <property type="molecule type" value="Genomic_DNA"/>
</dbReference>
<dbReference type="SUPFAM" id="SSF55031">
    <property type="entry name" value="Bacterial exopeptidase dimerisation domain"/>
    <property type="match status" value="1"/>
</dbReference>
<evidence type="ECO:0000259" key="6">
    <source>
        <dbReference type="Pfam" id="PF07687"/>
    </source>
</evidence>
<proteinExistence type="inferred from homology"/>
<evidence type="ECO:0000256" key="3">
    <source>
        <dbReference type="ARBA" id="ARBA00022723"/>
    </source>
</evidence>
<dbReference type="SUPFAM" id="SSF53187">
    <property type="entry name" value="Zn-dependent exopeptidases"/>
    <property type="match status" value="1"/>
</dbReference>
<dbReference type="PROSITE" id="PS00759">
    <property type="entry name" value="ARGE_DAPE_CPG2_2"/>
    <property type="match status" value="1"/>
</dbReference>
<dbReference type="InterPro" id="IPR050072">
    <property type="entry name" value="Peptidase_M20A"/>
</dbReference>
<dbReference type="InterPro" id="IPR036264">
    <property type="entry name" value="Bact_exopeptidase_dim_dom"/>
</dbReference>
<dbReference type="Pfam" id="PF01546">
    <property type="entry name" value="Peptidase_M20"/>
    <property type="match status" value="1"/>
</dbReference>
<dbReference type="PANTHER" id="PTHR43808:SF8">
    <property type="entry name" value="PEPTIDASE M20 DIMERISATION DOMAIN-CONTAINING PROTEIN"/>
    <property type="match status" value="1"/>
</dbReference>
<gene>
    <name evidence="7" type="primary">lysK_3</name>
    <name evidence="7" type="ORF">HAPAU_30610</name>
</gene>
<sequence>MQPIEYLEQLLVIESHETVDEIQDYLLETVNGAQLDDTGCIYAVKDGVEGGPQLVLNTHMDVVSPHLLFERDGDIIRGRGACDAKGSLAAMVSAFSRIEPRLGSVKLIISPDEETTHRGLAAYLSEENTSDFAIVGEPSGLDICPYARGHYDLLVELYGESAHGATPDSGLNTTVCAAEAITRIVALPQSEDELVGTNNVTPTIIDGGNRPNQVPDYTRFVVDYRPIPIETRDDAVRTIQKALTGLNCDYEISFYEQGAALDSFKTHPEHEFVQAFSASCERITGDAVEHRPFDAATEAAVFAPSMPVVVFGPGLISDNGEPIAHSEREFVHASNVETATEILHDFLAEQLS</sequence>
<keyword evidence="5" id="KW-0862">Zinc</keyword>
<evidence type="ECO:0000313" key="8">
    <source>
        <dbReference type="Proteomes" id="UP000075321"/>
    </source>
</evidence>
<evidence type="ECO:0000256" key="4">
    <source>
        <dbReference type="ARBA" id="ARBA00022801"/>
    </source>
</evidence>
<dbReference type="InterPro" id="IPR001261">
    <property type="entry name" value="ArgE/DapE_CS"/>
</dbReference>
<evidence type="ECO:0000256" key="2">
    <source>
        <dbReference type="ARBA" id="ARBA00006247"/>
    </source>
</evidence>
<name>A0A151AAM0_9EURY</name>
<dbReference type="PATRIC" id="fig|1008153.3.peg.3176"/>
<comment type="similarity">
    <text evidence="2">Belongs to the peptidase M20A family.</text>
</comment>
<dbReference type="PANTHER" id="PTHR43808">
    <property type="entry name" value="ACETYLORNITHINE DEACETYLASE"/>
    <property type="match status" value="1"/>
</dbReference>
<dbReference type="Proteomes" id="UP000075321">
    <property type="component" value="Unassembled WGS sequence"/>
</dbReference>
<comment type="cofactor">
    <cofactor evidence="1">
        <name>Zn(2+)</name>
        <dbReference type="ChEBI" id="CHEBI:29105"/>
    </cofactor>
</comment>
<dbReference type="Pfam" id="PF07687">
    <property type="entry name" value="M20_dimer"/>
    <property type="match status" value="1"/>
</dbReference>
<comment type="caution">
    <text evidence="7">The sequence shown here is derived from an EMBL/GenBank/DDBJ whole genome shotgun (WGS) entry which is preliminary data.</text>
</comment>
<protein>
    <submittedName>
        <fullName evidence="7">Acetyl-lysine deacetylase</fullName>
    </submittedName>
</protein>
<dbReference type="OrthoDB" id="24854at2157"/>
<dbReference type="Gene3D" id="3.40.630.10">
    <property type="entry name" value="Zn peptidases"/>
    <property type="match status" value="1"/>
</dbReference>
<dbReference type="RefSeq" id="WP_066384264.1">
    <property type="nucleotide sequence ID" value="NZ_LTAZ01000012.1"/>
</dbReference>
<keyword evidence="8" id="KW-1185">Reference proteome</keyword>
<dbReference type="AlphaFoldDB" id="A0A151AAM0"/>
<feature type="domain" description="Peptidase M20 dimerisation" evidence="6">
    <location>
        <begin position="148"/>
        <end position="244"/>
    </location>
</feature>
<evidence type="ECO:0000256" key="1">
    <source>
        <dbReference type="ARBA" id="ARBA00001947"/>
    </source>
</evidence>
<reference evidence="7 8" key="1">
    <citation type="submission" date="2016-02" db="EMBL/GenBank/DDBJ databases">
        <title>Genome sequence of Halalkalicoccus paucihalophilus DSM 24557.</title>
        <authorList>
            <person name="Poehlein A."/>
            <person name="Daniel R."/>
        </authorList>
    </citation>
    <scope>NUCLEOTIDE SEQUENCE [LARGE SCALE GENOMIC DNA]</scope>
    <source>
        <strain evidence="7 8">DSM 24557</strain>
    </source>
</reference>